<sequence length="218" mass="24369">MDDTGEKGGRDKAGSCLGRQIDEESWGRELGEVMWWSAGGVSVQSDRAAGMAPGPKSDGGGFNSKLWGYNLIYAMETLRWLENGVLTVDYNLARMMGSMRVEIRNTTGNAASDFQIEAVRRVPESLQGPSGQVHPESLRFISRIGDLQIQNDYLSEQLHVLKCQFEAEVRLRSNSEEKLRLAYGRSDNLQKELQAAAHGEAYFRSIKKSLRELKPQNN</sequence>
<organism evidence="1 2">
    <name type="scientific">Xylaria flabelliformis</name>
    <dbReference type="NCBI Taxonomy" id="2512241"/>
    <lineage>
        <taxon>Eukaryota</taxon>
        <taxon>Fungi</taxon>
        <taxon>Dikarya</taxon>
        <taxon>Ascomycota</taxon>
        <taxon>Pezizomycotina</taxon>
        <taxon>Sordariomycetes</taxon>
        <taxon>Xylariomycetidae</taxon>
        <taxon>Xylariales</taxon>
        <taxon>Xylariaceae</taxon>
        <taxon>Xylaria</taxon>
    </lineage>
</organism>
<comment type="caution">
    <text evidence="1">The sequence shown here is derived from an EMBL/GenBank/DDBJ whole genome shotgun (WGS) entry which is preliminary data.</text>
</comment>
<gene>
    <name evidence="1" type="ORF">FHL15_003062</name>
</gene>
<dbReference type="Proteomes" id="UP000319160">
    <property type="component" value="Unassembled WGS sequence"/>
</dbReference>
<keyword evidence="2" id="KW-1185">Reference proteome</keyword>
<dbReference type="EMBL" id="VFLP01000013">
    <property type="protein sequence ID" value="TRX95920.1"/>
    <property type="molecule type" value="Genomic_DNA"/>
</dbReference>
<dbReference type="STRING" id="2512241.A0A553I6U1"/>
<reference evidence="2" key="1">
    <citation type="submission" date="2019-06" db="EMBL/GenBank/DDBJ databases">
        <title>Draft genome sequence of the griseofulvin-producing fungus Xylaria cubensis strain G536.</title>
        <authorList>
            <person name="Mead M.E."/>
            <person name="Raja H.A."/>
            <person name="Steenwyk J.L."/>
            <person name="Knowles S.L."/>
            <person name="Oberlies N.H."/>
            <person name="Rokas A."/>
        </authorList>
    </citation>
    <scope>NUCLEOTIDE SEQUENCE [LARGE SCALE GENOMIC DNA]</scope>
    <source>
        <strain evidence="2">G536</strain>
    </source>
</reference>
<evidence type="ECO:0000313" key="2">
    <source>
        <dbReference type="Proteomes" id="UP000319160"/>
    </source>
</evidence>
<evidence type="ECO:0000313" key="1">
    <source>
        <dbReference type="EMBL" id="TRX95920.1"/>
    </source>
</evidence>
<accession>A0A553I6U1</accession>
<proteinExistence type="predicted"/>
<dbReference type="AlphaFoldDB" id="A0A553I6U1"/>
<dbReference type="OrthoDB" id="5187726at2759"/>
<protein>
    <submittedName>
        <fullName evidence="1">Uncharacterized protein</fullName>
    </submittedName>
</protein>
<name>A0A553I6U1_9PEZI</name>